<evidence type="ECO:0000313" key="2">
    <source>
        <dbReference type="EMBL" id="KAF7632517.1"/>
    </source>
</evidence>
<sequence>IFFSFIKFLFYDFLHSLFSSFAITPPSFFFCYHMKKQFNILLILASKIMPERDIVEIAAGAAVGAAAGAAANAAVGAIGGPAGAAIGGAVGTIVGVFKNLTILIKK</sequence>
<dbReference type="AlphaFoldDB" id="A0A8S9ZGT5"/>
<accession>A0A8S9ZGT5</accession>
<feature type="non-terminal residue" evidence="2">
    <location>
        <position position="106"/>
    </location>
</feature>
<evidence type="ECO:0008006" key="4">
    <source>
        <dbReference type="Google" id="ProtNLM"/>
    </source>
</evidence>
<feature type="transmembrane region" description="Helical" evidence="1">
    <location>
        <begin position="13"/>
        <end position="33"/>
    </location>
</feature>
<proteinExistence type="predicted"/>
<evidence type="ECO:0000256" key="1">
    <source>
        <dbReference type="SAM" id="Phobius"/>
    </source>
</evidence>
<organism evidence="2 3">
    <name type="scientific">Meloidogyne graminicola</name>
    <dbReference type="NCBI Taxonomy" id="189291"/>
    <lineage>
        <taxon>Eukaryota</taxon>
        <taxon>Metazoa</taxon>
        <taxon>Ecdysozoa</taxon>
        <taxon>Nematoda</taxon>
        <taxon>Chromadorea</taxon>
        <taxon>Rhabditida</taxon>
        <taxon>Tylenchina</taxon>
        <taxon>Tylenchomorpha</taxon>
        <taxon>Tylenchoidea</taxon>
        <taxon>Meloidogynidae</taxon>
        <taxon>Meloidogyninae</taxon>
        <taxon>Meloidogyne</taxon>
    </lineage>
</organism>
<dbReference type="EMBL" id="JABEBT010000101">
    <property type="protein sequence ID" value="KAF7632517.1"/>
    <property type="molecule type" value="Genomic_DNA"/>
</dbReference>
<dbReference type="Proteomes" id="UP000605970">
    <property type="component" value="Unassembled WGS sequence"/>
</dbReference>
<feature type="transmembrane region" description="Helical" evidence="1">
    <location>
        <begin position="84"/>
        <end position="104"/>
    </location>
</feature>
<evidence type="ECO:0000313" key="3">
    <source>
        <dbReference type="Proteomes" id="UP000605970"/>
    </source>
</evidence>
<keyword evidence="1" id="KW-0472">Membrane</keyword>
<protein>
    <recommendedName>
        <fullName evidence="4">Glycine zipper domain-containing protein</fullName>
    </recommendedName>
</protein>
<gene>
    <name evidence="2" type="ORF">Mgra_00008114</name>
</gene>
<keyword evidence="1" id="KW-1133">Transmembrane helix</keyword>
<feature type="transmembrane region" description="Helical" evidence="1">
    <location>
        <begin position="54"/>
        <end position="78"/>
    </location>
</feature>
<keyword evidence="1" id="KW-0812">Transmembrane</keyword>
<comment type="caution">
    <text evidence="2">The sequence shown here is derived from an EMBL/GenBank/DDBJ whole genome shotgun (WGS) entry which is preliminary data.</text>
</comment>
<reference evidence="2" key="1">
    <citation type="journal article" date="2020" name="Ecol. Evol.">
        <title>Genome structure and content of the rice root-knot nematode (Meloidogyne graminicola).</title>
        <authorList>
            <person name="Phan N.T."/>
            <person name="Danchin E.G.J."/>
            <person name="Klopp C."/>
            <person name="Perfus-Barbeoch L."/>
            <person name="Kozlowski D.K."/>
            <person name="Koutsovoulos G.D."/>
            <person name="Lopez-Roques C."/>
            <person name="Bouchez O."/>
            <person name="Zahm M."/>
            <person name="Besnard G."/>
            <person name="Bellafiore S."/>
        </authorList>
    </citation>
    <scope>NUCLEOTIDE SEQUENCE</scope>
    <source>
        <strain evidence="2">VN-18</strain>
    </source>
</reference>
<keyword evidence="3" id="KW-1185">Reference proteome</keyword>
<name>A0A8S9ZGT5_9BILA</name>